<keyword evidence="2" id="KW-0472">Membrane</keyword>
<evidence type="ECO:0000256" key="1">
    <source>
        <dbReference type="SAM" id="MobiDB-lite"/>
    </source>
</evidence>
<keyword evidence="2" id="KW-1133">Transmembrane helix</keyword>
<dbReference type="RefSeq" id="WP_184918004.1">
    <property type="nucleotide sequence ID" value="NZ_JACHJR010000001.1"/>
</dbReference>
<feature type="region of interest" description="Disordered" evidence="1">
    <location>
        <begin position="69"/>
        <end position="97"/>
    </location>
</feature>
<evidence type="ECO:0000313" key="4">
    <source>
        <dbReference type="Proteomes" id="UP000573327"/>
    </source>
</evidence>
<proteinExistence type="predicted"/>
<feature type="region of interest" description="Disordered" evidence="1">
    <location>
        <begin position="1"/>
        <end position="21"/>
    </location>
</feature>
<comment type="caution">
    <text evidence="3">The sequence shown here is derived from an EMBL/GenBank/DDBJ whole genome shotgun (WGS) entry which is preliminary data.</text>
</comment>
<keyword evidence="2" id="KW-0812">Transmembrane</keyword>
<keyword evidence="4" id="KW-1185">Reference proteome</keyword>
<dbReference type="Proteomes" id="UP000573327">
    <property type="component" value="Unassembled WGS sequence"/>
</dbReference>
<feature type="compositionally biased region" description="Low complexity" evidence="1">
    <location>
        <begin position="76"/>
        <end position="97"/>
    </location>
</feature>
<sequence>MTEDDGRMSHALHALTDRQVPTGPVPLAQLLRRGRRARRLRTLTGTAAGAGGLALVCAATLALVPGTTVQPPPPSAARSAPATPSAAPSVVATTATPPVPASTAQLLELLRSKLPTNLQLSNPWQLDRTSGFPFKQLTAAYTASDGTGTGTVRIEVGRTRPSADGTVRPAPCDIPGCTVTTQPDGAFLTLYLPPRAAGGEQDWQATLLRPDGTLVLISAGNIPGPGSDRKTPYPNPPLLTGAQLSALALDPVWGQVAAALPAAS</sequence>
<accession>A0A7W7SDR5</accession>
<protein>
    <submittedName>
        <fullName evidence="3">Uncharacterized protein</fullName>
    </submittedName>
</protein>
<name>A0A7W7SDR5_9ACTN</name>
<reference evidence="3 4" key="1">
    <citation type="submission" date="2020-08" db="EMBL/GenBank/DDBJ databases">
        <title>Sequencing the genomes of 1000 actinobacteria strains.</title>
        <authorList>
            <person name="Klenk H.-P."/>
        </authorList>
    </citation>
    <scope>NUCLEOTIDE SEQUENCE [LARGE SCALE GENOMIC DNA]</scope>
    <source>
        <strain evidence="3 4">DSM 44786</strain>
    </source>
</reference>
<dbReference type="AlphaFoldDB" id="A0A7W7SDR5"/>
<gene>
    <name evidence="3" type="ORF">F4556_003957</name>
</gene>
<evidence type="ECO:0000256" key="2">
    <source>
        <dbReference type="SAM" id="Phobius"/>
    </source>
</evidence>
<evidence type="ECO:0000313" key="3">
    <source>
        <dbReference type="EMBL" id="MBB4948422.1"/>
    </source>
</evidence>
<organism evidence="3 4">
    <name type="scientific">Kitasatospora gansuensis</name>
    <dbReference type="NCBI Taxonomy" id="258050"/>
    <lineage>
        <taxon>Bacteria</taxon>
        <taxon>Bacillati</taxon>
        <taxon>Actinomycetota</taxon>
        <taxon>Actinomycetes</taxon>
        <taxon>Kitasatosporales</taxon>
        <taxon>Streptomycetaceae</taxon>
        <taxon>Kitasatospora</taxon>
    </lineage>
</organism>
<dbReference type="EMBL" id="JACHJR010000001">
    <property type="protein sequence ID" value="MBB4948422.1"/>
    <property type="molecule type" value="Genomic_DNA"/>
</dbReference>
<feature type="transmembrane region" description="Helical" evidence="2">
    <location>
        <begin position="42"/>
        <end position="64"/>
    </location>
</feature>